<feature type="domain" description="SH3" evidence="17">
    <location>
        <begin position="20"/>
        <end position="84"/>
    </location>
</feature>
<keyword evidence="9 20" id="KW-0418">Kinase</keyword>
<feature type="compositionally biased region" description="Polar residues" evidence="16">
    <location>
        <begin position="879"/>
        <end position="888"/>
    </location>
</feature>
<dbReference type="Pfam" id="PF07714">
    <property type="entry name" value="PK_Tyr_Ser-Thr"/>
    <property type="match status" value="1"/>
</dbReference>
<comment type="similarity">
    <text evidence="2">Belongs to the protein kinase superfamily. STE Ser/Thr protein kinase family. MAP kinase kinase kinase subfamily.</text>
</comment>
<accession>A0A6P7Z572</accession>
<sequence length="954" mass="105929">MDPVRNLLLKATISPRTPQPAPQLWTAVFDYESGGQDELTLRKGDWVEVLSRDSAVSGDEGWWAGKVNEQLGIFPCNYVCPGAGKPGHLPEVDFDELRLEEVIGAGGFGKVYRGNWRGEPVAVKAARQEPDEDIGATAEKVKQEARLFAMLRHPNIIALRSVCLQPPNLCLVMEYARGGPLSRALAGRRIPPHVLVHWAVQIARGMNYLHNEAIVPVIHRDLKSDNILLFERIENEDMENKTLKITDFGLAREWHKTTKMSTAGTYAWMAPEVIKSSTFSKGSDVWSYGVLLWELLTGEVPYRGIDGLAVAYGVAVNKLTLPIPSTCPEPFAQLMSECWAQDPHRRPSFALILEQLTALEAQVLEEMPQDSFHSMQDDWKLEIQGMFDELRAKEKALLSREEELKKAALEQKSYEEILRQREHELAQWELEVFEREFTLLIHQMNKKPDVRKRKGTFKKNKLKSRDSEISMPLDFKHRITVQASPSMDKRKNMFEIGPGGSPTFPRFRTIQLDPSETSQTWGKQSARRTETPRNGERKSGWTWGPSSPKPWDSGPQDERRRSRLEETTWYIDVEEYTPVVPSSAPVTLNGDVTQLSSSPVGGAVRQQSAEELRRNSSPGQSTPVASHSAPAPDKTTPPKIFQKALLRGAALLASLGLGRDLQPAPRSGGKDEGTSDSQDQEWQEASPVPRAMQPPEILIELSEPPEAEKTEPSMAATNSHPNEGLLIDLSDQSIAEGNGKDLPGRQKSPKSPRLEEQSPSMGRALLGATSLPPSFLNPDGLEPPRPGEASPKFPHSSIKIIPRPRPSPVRNRIDPWSFVSAGSRVPSVPDPGPRTAKEKNTFSKNPFSNSDPFSSRTSSPCFPLDSAWVPGFTVRENQPQHSPFTSSDLDPFIVPTRTEFPKAHLSPASKPQAGQRSPSVSPRVPPRSFPTTTAYLLNDELETPNPWKGISGGP</sequence>
<dbReference type="PROSITE" id="PS00107">
    <property type="entry name" value="PROTEIN_KINASE_ATP"/>
    <property type="match status" value="1"/>
</dbReference>
<keyword evidence="5" id="KW-0723">Serine/threonine-protein kinase</keyword>
<dbReference type="InterPro" id="IPR036028">
    <property type="entry name" value="SH3-like_dom_sf"/>
</dbReference>
<dbReference type="Gene3D" id="2.30.30.40">
    <property type="entry name" value="SH3 Domains"/>
    <property type="match status" value="1"/>
</dbReference>
<evidence type="ECO:0000256" key="7">
    <source>
        <dbReference type="ARBA" id="ARBA00022737"/>
    </source>
</evidence>
<dbReference type="SUPFAM" id="SSF50044">
    <property type="entry name" value="SH3-domain"/>
    <property type="match status" value="1"/>
</dbReference>
<dbReference type="InterPro" id="IPR011009">
    <property type="entry name" value="Kinase-like_dom_sf"/>
</dbReference>
<evidence type="ECO:0000256" key="16">
    <source>
        <dbReference type="SAM" id="MobiDB-lite"/>
    </source>
</evidence>
<evidence type="ECO:0000256" key="15">
    <source>
        <dbReference type="SAM" id="Coils"/>
    </source>
</evidence>
<feature type="compositionally biased region" description="Polar residues" evidence="16">
    <location>
        <begin position="842"/>
        <end position="860"/>
    </location>
</feature>
<dbReference type="GeneID" id="115480131"/>
<dbReference type="InterPro" id="IPR008271">
    <property type="entry name" value="Ser/Thr_kinase_AS"/>
</dbReference>
<dbReference type="FunCoup" id="A0A6P7Z572">
    <property type="interactions" value="713"/>
</dbReference>
<evidence type="ECO:0000256" key="12">
    <source>
        <dbReference type="ARBA" id="ARBA00048329"/>
    </source>
</evidence>
<feature type="region of interest" description="Disordered" evidence="16">
    <location>
        <begin position="590"/>
        <end position="642"/>
    </location>
</feature>
<dbReference type="CDD" id="cd12059">
    <property type="entry name" value="SH3_MLK1-3"/>
    <property type="match status" value="1"/>
</dbReference>
<protein>
    <recommendedName>
        <fullName evidence="3">mitogen-activated protein kinase kinase kinase</fullName>
        <ecNumber evidence="3">2.7.11.25</ecNumber>
    </recommendedName>
</protein>
<keyword evidence="4 13" id="KW-0728">SH3 domain</keyword>
<dbReference type="PROSITE" id="PS50011">
    <property type="entry name" value="PROTEIN_KINASE_DOM"/>
    <property type="match status" value="1"/>
</dbReference>
<keyword evidence="8 14" id="KW-0547">Nucleotide-binding</keyword>
<evidence type="ECO:0000256" key="9">
    <source>
        <dbReference type="ARBA" id="ARBA00022777"/>
    </source>
</evidence>
<dbReference type="Pfam" id="PF00018">
    <property type="entry name" value="SH3_1"/>
    <property type="match status" value="1"/>
</dbReference>
<feature type="binding site" evidence="14">
    <location>
        <position position="124"/>
    </location>
    <ligand>
        <name>ATP</name>
        <dbReference type="ChEBI" id="CHEBI:30616"/>
    </ligand>
</feature>
<keyword evidence="19" id="KW-1185">Reference proteome</keyword>
<evidence type="ECO:0000256" key="4">
    <source>
        <dbReference type="ARBA" id="ARBA00022443"/>
    </source>
</evidence>
<comment type="catalytic activity">
    <reaction evidence="11">
        <text>L-threonyl-[protein] + ATP = O-phospho-L-threonyl-[protein] + ADP + H(+)</text>
        <dbReference type="Rhea" id="RHEA:46608"/>
        <dbReference type="Rhea" id="RHEA-COMP:11060"/>
        <dbReference type="Rhea" id="RHEA-COMP:11605"/>
        <dbReference type="ChEBI" id="CHEBI:15378"/>
        <dbReference type="ChEBI" id="CHEBI:30013"/>
        <dbReference type="ChEBI" id="CHEBI:30616"/>
        <dbReference type="ChEBI" id="CHEBI:61977"/>
        <dbReference type="ChEBI" id="CHEBI:456216"/>
        <dbReference type="EC" id="2.7.11.25"/>
    </reaction>
</comment>
<comment type="cofactor">
    <cofactor evidence="1">
        <name>Mg(2+)</name>
        <dbReference type="ChEBI" id="CHEBI:18420"/>
    </cofactor>
</comment>
<dbReference type="InterPro" id="IPR001245">
    <property type="entry name" value="Ser-Thr/Tyr_kinase_cat_dom"/>
</dbReference>
<dbReference type="FunFam" id="3.30.200.20:FF:000085">
    <property type="entry name" value="Mitogen-activated protein kinase kinase kinase"/>
    <property type="match status" value="1"/>
</dbReference>
<feature type="compositionally biased region" description="Polar residues" evidence="16">
    <location>
        <begin position="513"/>
        <end position="523"/>
    </location>
</feature>
<proteinExistence type="inferred from homology"/>
<dbReference type="InterPro" id="IPR001452">
    <property type="entry name" value="SH3_domain"/>
</dbReference>
<dbReference type="PROSITE" id="PS00108">
    <property type="entry name" value="PROTEIN_KINASE_ST"/>
    <property type="match status" value="1"/>
</dbReference>
<dbReference type="PRINTS" id="PR00109">
    <property type="entry name" value="TYRKINASE"/>
</dbReference>
<dbReference type="FunFam" id="1.10.510.10:FF:000076">
    <property type="entry name" value="Mitogen-activated protein kinase kinase kinase"/>
    <property type="match status" value="1"/>
</dbReference>
<evidence type="ECO:0000259" key="18">
    <source>
        <dbReference type="PROSITE" id="PS50011"/>
    </source>
</evidence>
<dbReference type="GO" id="GO:0043065">
    <property type="term" value="P:positive regulation of apoptotic process"/>
    <property type="evidence" value="ECO:0007669"/>
    <property type="project" value="TreeGrafter"/>
</dbReference>
<evidence type="ECO:0000256" key="14">
    <source>
        <dbReference type="PROSITE-ProRule" id="PRU10141"/>
    </source>
</evidence>
<dbReference type="SUPFAM" id="SSF56112">
    <property type="entry name" value="Protein kinase-like (PK-like)"/>
    <property type="match status" value="1"/>
</dbReference>
<dbReference type="GO" id="GO:0005524">
    <property type="term" value="F:ATP binding"/>
    <property type="evidence" value="ECO:0007669"/>
    <property type="project" value="UniProtKB-UniRule"/>
</dbReference>
<evidence type="ECO:0000256" key="3">
    <source>
        <dbReference type="ARBA" id="ARBA00012406"/>
    </source>
</evidence>
<dbReference type="CDD" id="cd14061">
    <property type="entry name" value="STKc_MLK"/>
    <property type="match status" value="1"/>
</dbReference>
<dbReference type="PANTHER" id="PTHR44329">
    <property type="entry name" value="SERINE/THREONINE-PROTEIN KINASE TNNI3K-RELATED"/>
    <property type="match status" value="1"/>
</dbReference>
<dbReference type="InParanoid" id="A0A6P7Z572"/>
<dbReference type="EC" id="2.7.11.25" evidence="3"/>
<dbReference type="GO" id="GO:0005813">
    <property type="term" value="C:centrosome"/>
    <property type="evidence" value="ECO:0007669"/>
    <property type="project" value="TreeGrafter"/>
</dbReference>
<dbReference type="SMART" id="SM00326">
    <property type="entry name" value="SH3"/>
    <property type="match status" value="1"/>
</dbReference>
<dbReference type="Gene3D" id="1.10.510.10">
    <property type="entry name" value="Transferase(Phosphotransferase) domain 1"/>
    <property type="match status" value="1"/>
</dbReference>
<dbReference type="GO" id="GO:0007017">
    <property type="term" value="P:microtubule-based process"/>
    <property type="evidence" value="ECO:0007669"/>
    <property type="project" value="TreeGrafter"/>
</dbReference>
<evidence type="ECO:0000256" key="1">
    <source>
        <dbReference type="ARBA" id="ARBA00001946"/>
    </source>
</evidence>
<keyword evidence="15" id="KW-0175">Coiled coil</keyword>
<feature type="region of interest" description="Disordered" evidence="16">
    <location>
        <begin position="656"/>
        <end position="860"/>
    </location>
</feature>
<dbReference type="PROSITE" id="PS50002">
    <property type="entry name" value="SH3"/>
    <property type="match status" value="1"/>
</dbReference>
<dbReference type="InterPro" id="IPR035779">
    <property type="entry name" value="MLK1-3_SH3"/>
</dbReference>
<evidence type="ECO:0000256" key="5">
    <source>
        <dbReference type="ARBA" id="ARBA00022527"/>
    </source>
</evidence>
<keyword evidence="7" id="KW-0677">Repeat</keyword>
<feature type="compositionally biased region" description="Basic and acidic residues" evidence="16">
    <location>
        <begin position="527"/>
        <end position="539"/>
    </location>
</feature>
<dbReference type="RefSeq" id="XP_030074472.1">
    <property type="nucleotide sequence ID" value="XM_030218612.1"/>
</dbReference>
<reference evidence="19" key="1">
    <citation type="submission" date="2024-06" db="UniProtKB">
        <authorList>
            <consortium name="RefSeq"/>
        </authorList>
    </citation>
    <scope>NUCLEOTIDE SEQUENCE [LARGE SCALE GENOMIC DNA]</scope>
</reference>
<feature type="compositionally biased region" description="Polar residues" evidence="16">
    <location>
        <begin position="590"/>
        <end position="607"/>
    </location>
</feature>
<dbReference type="CTD" id="4296"/>
<comment type="catalytic activity">
    <reaction evidence="12">
        <text>L-seryl-[protein] + ATP = O-phospho-L-seryl-[protein] + ADP + H(+)</text>
        <dbReference type="Rhea" id="RHEA:17989"/>
        <dbReference type="Rhea" id="RHEA-COMP:9863"/>
        <dbReference type="Rhea" id="RHEA-COMP:11604"/>
        <dbReference type="ChEBI" id="CHEBI:15378"/>
        <dbReference type="ChEBI" id="CHEBI:29999"/>
        <dbReference type="ChEBI" id="CHEBI:30616"/>
        <dbReference type="ChEBI" id="CHEBI:83421"/>
        <dbReference type="ChEBI" id="CHEBI:456216"/>
        <dbReference type="EC" id="2.7.11.25"/>
    </reaction>
</comment>
<evidence type="ECO:0000256" key="2">
    <source>
        <dbReference type="ARBA" id="ARBA00006529"/>
    </source>
</evidence>
<dbReference type="Gene3D" id="3.30.200.20">
    <property type="entry name" value="Phosphorylase Kinase, domain 1"/>
    <property type="match status" value="1"/>
</dbReference>
<dbReference type="KEGG" id="muo:115480131"/>
<evidence type="ECO:0000256" key="8">
    <source>
        <dbReference type="ARBA" id="ARBA00022741"/>
    </source>
</evidence>
<dbReference type="AlphaFoldDB" id="A0A6P7Z572"/>
<evidence type="ECO:0000313" key="20">
    <source>
        <dbReference type="RefSeq" id="XP_030074472.1"/>
    </source>
</evidence>
<dbReference type="GO" id="GO:0004706">
    <property type="term" value="F:JUN kinase kinase kinase activity"/>
    <property type="evidence" value="ECO:0007669"/>
    <property type="project" value="TreeGrafter"/>
</dbReference>
<dbReference type="Proteomes" id="UP000515156">
    <property type="component" value="Chromosome 11"/>
</dbReference>
<evidence type="ECO:0000256" key="13">
    <source>
        <dbReference type="PROSITE-ProRule" id="PRU00192"/>
    </source>
</evidence>
<evidence type="ECO:0000256" key="11">
    <source>
        <dbReference type="ARBA" id="ARBA00047559"/>
    </source>
</evidence>
<feature type="compositionally biased region" description="Polar residues" evidence="16">
    <location>
        <begin position="615"/>
        <end position="625"/>
    </location>
</feature>
<dbReference type="SMART" id="SM00220">
    <property type="entry name" value="S_TKc"/>
    <property type="match status" value="1"/>
</dbReference>
<feature type="region of interest" description="Disordered" evidence="16">
    <location>
        <begin position="879"/>
        <end position="954"/>
    </location>
</feature>
<feature type="compositionally biased region" description="Low complexity" evidence="16">
    <location>
        <begin position="694"/>
        <end position="704"/>
    </location>
</feature>
<dbReference type="OrthoDB" id="339325at2759"/>
<dbReference type="InterPro" id="IPR017441">
    <property type="entry name" value="Protein_kinase_ATP_BS"/>
</dbReference>
<organism evidence="19 20">
    <name type="scientific">Microcaecilia unicolor</name>
    <dbReference type="NCBI Taxonomy" id="1415580"/>
    <lineage>
        <taxon>Eukaryota</taxon>
        <taxon>Metazoa</taxon>
        <taxon>Chordata</taxon>
        <taxon>Craniata</taxon>
        <taxon>Vertebrata</taxon>
        <taxon>Euteleostomi</taxon>
        <taxon>Amphibia</taxon>
        <taxon>Gymnophiona</taxon>
        <taxon>Siphonopidae</taxon>
        <taxon>Microcaecilia</taxon>
    </lineage>
</organism>
<evidence type="ECO:0000313" key="19">
    <source>
        <dbReference type="Proteomes" id="UP000515156"/>
    </source>
</evidence>
<name>A0A6P7Z572_9AMPH</name>
<feature type="region of interest" description="Disordered" evidence="16">
    <location>
        <begin position="513"/>
        <end position="560"/>
    </location>
</feature>
<dbReference type="PANTHER" id="PTHR44329:SF46">
    <property type="entry name" value="MITOGEN-ACTIVATED PROTEIN KINASE KINASE KINASE 11"/>
    <property type="match status" value="1"/>
</dbReference>
<dbReference type="InterPro" id="IPR000719">
    <property type="entry name" value="Prot_kinase_dom"/>
</dbReference>
<evidence type="ECO:0000256" key="10">
    <source>
        <dbReference type="ARBA" id="ARBA00022840"/>
    </source>
</evidence>
<dbReference type="InterPro" id="IPR051681">
    <property type="entry name" value="Ser/Thr_Kinases-Pseudokinases"/>
</dbReference>
<feature type="coiled-coil region" evidence="15">
    <location>
        <begin position="387"/>
        <end position="431"/>
    </location>
</feature>
<gene>
    <name evidence="20" type="primary">MAP3K11</name>
</gene>
<dbReference type="PRINTS" id="PR00452">
    <property type="entry name" value="SH3DOMAIN"/>
</dbReference>
<reference evidence="20" key="2">
    <citation type="submission" date="2025-08" db="UniProtKB">
        <authorList>
            <consortium name="RefSeq"/>
        </authorList>
    </citation>
    <scope>IDENTIFICATION</scope>
</reference>
<keyword evidence="6" id="KW-0808">Transferase</keyword>
<keyword evidence="10 14" id="KW-0067">ATP-binding</keyword>
<evidence type="ECO:0000256" key="6">
    <source>
        <dbReference type="ARBA" id="ARBA00022679"/>
    </source>
</evidence>
<evidence type="ECO:0000259" key="17">
    <source>
        <dbReference type="PROSITE" id="PS50002"/>
    </source>
</evidence>
<feature type="domain" description="Protein kinase" evidence="18">
    <location>
        <begin position="97"/>
        <end position="359"/>
    </location>
</feature>